<dbReference type="AlphaFoldDB" id="A0A0B0P1N4"/>
<dbReference type="Proteomes" id="UP000032142">
    <property type="component" value="Unassembled WGS sequence"/>
</dbReference>
<proteinExistence type="predicted"/>
<accession>A0A0B0P1N4</accession>
<gene>
    <name evidence="1" type="ORF">F383_01333</name>
</gene>
<organism evidence="1 2">
    <name type="scientific">Gossypium arboreum</name>
    <name type="common">Tree cotton</name>
    <name type="synonym">Gossypium nanking</name>
    <dbReference type="NCBI Taxonomy" id="29729"/>
    <lineage>
        <taxon>Eukaryota</taxon>
        <taxon>Viridiplantae</taxon>
        <taxon>Streptophyta</taxon>
        <taxon>Embryophyta</taxon>
        <taxon>Tracheophyta</taxon>
        <taxon>Spermatophyta</taxon>
        <taxon>Magnoliopsida</taxon>
        <taxon>eudicotyledons</taxon>
        <taxon>Gunneridae</taxon>
        <taxon>Pentapetalae</taxon>
        <taxon>rosids</taxon>
        <taxon>malvids</taxon>
        <taxon>Malvales</taxon>
        <taxon>Malvaceae</taxon>
        <taxon>Malvoideae</taxon>
        <taxon>Gossypium</taxon>
    </lineage>
</organism>
<evidence type="ECO:0000313" key="2">
    <source>
        <dbReference type="Proteomes" id="UP000032142"/>
    </source>
</evidence>
<name>A0A0B0P1N4_GOSAR</name>
<dbReference type="EMBL" id="KN409740">
    <property type="protein sequence ID" value="KHG18059.1"/>
    <property type="molecule type" value="Genomic_DNA"/>
</dbReference>
<sequence length="134" mass="15159">MRALNRVIRHGFKTVPFETIIIGPNGVFESQEALAAIGSPSGDRRRETCSPINPTWIHAMRTPDFRPQTPSRLRLKQRRWGFQRFIHPSTGARWRRTENVLAYEGCGVAAKRWGVRRPGVARLLMRVAPQGGSA</sequence>
<dbReference type="GO" id="GO:0004601">
    <property type="term" value="F:peroxidase activity"/>
    <property type="evidence" value="ECO:0007669"/>
    <property type="project" value="UniProtKB-KW"/>
</dbReference>
<evidence type="ECO:0000313" key="1">
    <source>
        <dbReference type="EMBL" id="KHG18059.1"/>
    </source>
</evidence>
<protein>
    <submittedName>
        <fullName evidence="1">Deferrochelatase/peroxidase EfeB</fullName>
    </submittedName>
</protein>
<keyword evidence="2" id="KW-1185">Reference proteome</keyword>
<keyword evidence="1" id="KW-0575">Peroxidase</keyword>
<keyword evidence="1" id="KW-0560">Oxidoreductase</keyword>
<reference evidence="2" key="1">
    <citation type="submission" date="2014-09" db="EMBL/GenBank/DDBJ databases">
        <authorList>
            <person name="Mudge J."/>
            <person name="Ramaraj T."/>
            <person name="Lindquist I.E."/>
            <person name="Bharti A.K."/>
            <person name="Sundararajan A."/>
            <person name="Cameron C.T."/>
            <person name="Woodward J.E."/>
            <person name="May G.D."/>
            <person name="Brubaker C."/>
            <person name="Broadhvest J."/>
            <person name="Wilkins T.A."/>
        </authorList>
    </citation>
    <scope>NUCLEOTIDE SEQUENCE</scope>
    <source>
        <strain evidence="2">cv. AKA8401</strain>
    </source>
</reference>